<dbReference type="InterPro" id="IPR045051">
    <property type="entry name" value="SBT"/>
</dbReference>
<evidence type="ECO:0000256" key="12">
    <source>
        <dbReference type="PROSITE-ProRule" id="PRU01240"/>
    </source>
</evidence>
<evidence type="ECO:0000256" key="5">
    <source>
        <dbReference type="ARBA" id="ARBA00022525"/>
    </source>
</evidence>
<dbReference type="PROSITE" id="PS00138">
    <property type="entry name" value="SUBTILASE_SER"/>
    <property type="match status" value="1"/>
</dbReference>
<feature type="active site" description="Charge relay system" evidence="11 12">
    <location>
        <position position="209"/>
    </location>
</feature>
<feature type="domain" description="Peptidase S8/S53" evidence="15">
    <location>
        <begin position="128"/>
        <end position="609"/>
    </location>
</feature>
<dbReference type="Pfam" id="PF17766">
    <property type="entry name" value="fn3_6"/>
    <property type="match status" value="1"/>
</dbReference>
<dbReference type="Gene3D" id="3.30.70.80">
    <property type="entry name" value="Peptidase S8 propeptide/proteinase inhibitor I9"/>
    <property type="match status" value="1"/>
</dbReference>
<feature type="region of interest" description="Disordered" evidence="13">
    <location>
        <begin position="194"/>
        <end position="216"/>
    </location>
</feature>
<organism evidence="19 20">
    <name type="scientific">Vicia faba</name>
    <name type="common">Broad bean</name>
    <name type="synonym">Faba vulgaris</name>
    <dbReference type="NCBI Taxonomy" id="3906"/>
    <lineage>
        <taxon>Eukaryota</taxon>
        <taxon>Viridiplantae</taxon>
        <taxon>Streptophyta</taxon>
        <taxon>Embryophyta</taxon>
        <taxon>Tracheophyta</taxon>
        <taxon>Spermatophyta</taxon>
        <taxon>Magnoliopsida</taxon>
        <taxon>eudicotyledons</taxon>
        <taxon>Gunneridae</taxon>
        <taxon>Pentapetalae</taxon>
        <taxon>rosids</taxon>
        <taxon>fabids</taxon>
        <taxon>Fabales</taxon>
        <taxon>Fabaceae</taxon>
        <taxon>Papilionoideae</taxon>
        <taxon>50 kb inversion clade</taxon>
        <taxon>NPAAA clade</taxon>
        <taxon>Hologalegina</taxon>
        <taxon>IRL clade</taxon>
        <taxon>Fabeae</taxon>
        <taxon>Vicia</taxon>
    </lineage>
</organism>
<evidence type="ECO:0000256" key="3">
    <source>
        <dbReference type="ARBA" id="ARBA00011073"/>
    </source>
</evidence>
<keyword evidence="5" id="KW-0964">Secreted</keyword>
<evidence type="ECO:0000259" key="16">
    <source>
        <dbReference type="Pfam" id="PF02225"/>
    </source>
</evidence>
<dbReference type="PRINTS" id="PR00723">
    <property type="entry name" value="SUBTILISIN"/>
</dbReference>
<dbReference type="Pfam" id="PF02225">
    <property type="entry name" value="PA"/>
    <property type="match status" value="1"/>
</dbReference>
<dbReference type="CDD" id="cd02120">
    <property type="entry name" value="PA_subtilisin_like"/>
    <property type="match status" value="1"/>
</dbReference>
<dbReference type="GO" id="GO:0048046">
    <property type="term" value="C:apoplast"/>
    <property type="evidence" value="ECO:0007669"/>
    <property type="project" value="UniProtKB-SubCell"/>
</dbReference>
<dbReference type="AlphaFoldDB" id="A0AAV0YVY4"/>
<dbReference type="Gene3D" id="3.40.50.200">
    <property type="entry name" value="Peptidase S8/S53 domain"/>
    <property type="match status" value="1"/>
</dbReference>
<dbReference type="InterPro" id="IPR015500">
    <property type="entry name" value="Peptidase_S8_subtilisin-rel"/>
</dbReference>
<dbReference type="InterPro" id="IPR036852">
    <property type="entry name" value="Peptidase_S8/S53_dom_sf"/>
</dbReference>
<dbReference type="InterPro" id="IPR010259">
    <property type="entry name" value="S8pro/Inhibitor_I9"/>
</dbReference>
<sequence>MKKPLVITIFTIMLVCGVCMTCDEKTSYIVHMAKSQMPSIFTHDSYWYESTLKSVSPSAQILYHYNKAIHGFSTSLTAREMQLLSNQFGILRVLPDKKYQLFTTRTPEFLGVDRIPSMFPASSTNMGNIIVGVIDTGVWPESKSFDDIGYGPIPSTWKGKCEIGTNFTFSNCNKKLIGARFYLKGFEAYEGRPINETKDTRSPRDNYGHGTHTASTAVGSPVRNASLFGYANGTARGMAPGARVAIYKVGWERGTMMDSDFIAAIDQAIADNVNVLSLSIGDRALDYYEDSLAIGAFAAMEHGIMVSCAGGNFGPYSSRITNVAPWITTVGAGTIDRDFPAYVTLGNNQSYTGVSLYNGSSLPDTPISFIYGGNASIPDYAGEGIAGECDPGSLAKEKVTGKIVMCDFGFGFGFVTPLEKGKVVKSVGGLGMVLANSVDYGEELMADPHVLPTIVVKFKDGEAIKKYLFSSDPNKSMAKIVFERTKFGVEVSPVVARFSGRGPNSITPQILKPDFIAPGVNILAAFTRNDSPANDAWDSRRVDFNIESGTSMACPHVSGIAALIMSIHPDWSPASIRSALMTTAYPVYKNGKTLLDGFNKKHATPFDFGAGHVDPVLALRPGLVYDLTVDDYLSFLCALNYSAADIEIVVKRKYKCHAKKQYSITNLNYPSFAVVFEETMEVKHRRTLTNVGAAGTYKVSFKSNMSLVNITVEPQVLRFKKDEKKSYVVTFTSTRTSSERDSFGSLEWSNENTIVRSPITFSWKKPKKA</sequence>
<dbReference type="GO" id="GO:0009609">
    <property type="term" value="P:response to symbiotic bacterium"/>
    <property type="evidence" value="ECO:0007669"/>
    <property type="project" value="UniProtKB-ARBA"/>
</dbReference>
<keyword evidence="8 12" id="KW-0378">Hydrolase</keyword>
<feature type="domain" description="Inhibitor I9" evidence="17">
    <location>
        <begin position="27"/>
        <end position="101"/>
    </location>
</feature>
<evidence type="ECO:0000259" key="18">
    <source>
        <dbReference type="Pfam" id="PF17766"/>
    </source>
</evidence>
<evidence type="ECO:0000313" key="19">
    <source>
        <dbReference type="EMBL" id="CAI8588943.1"/>
    </source>
</evidence>
<evidence type="ECO:0000256" key="6">
    <source>
        <dbReference type="ARBA" id="ARBA00022670"/>
    </source>
</evidence>
<dbReference type="Pfam" id="PF05922">
    <property type="entry name" value="Inhibitor_I9"/>
    <property type="match status" value="1"/>
</dbReference>
<evidence type="ECO:0000256" key="8">
    <source>
        <dbReference type="ARBA" id="ARBA00022801"/>
    </source>
</evidence>
<dbReference type="InterPro" id="IPR023828">
    <property type="entry name" value="Peptidase_S8_Ser-AS"/>
</dbReference>
<protein>
    <submittedName>
        <fullName evidence="19">Uncharacterized protein</fullName>
    </submittedName>
</protein>
<evidence type="ECO:0000256" key="9">
    <source>
        <dbReference type="ARBA" id="ARBA00022825"/>
    </source>
</evidence>
<evidence type="ECO:0000256" key="2">
    <source>
        <dbReference type="ARBA" id="ARBA00004271"/>
    </source>
</evidence>
<evidence type="ECO:0000256" key="11">
    <source>
        <dbReference type="PIRSR" id="PIRSR615500-1"/>
    </source>
</evidence>
<dbReference type="FunFam" id="3.30.70.80:FF:000003">
    <property type="entry name" value="Subtilisin-like protease SBT1.9"/>
    <property type="match status" value="1"/>
</dbReference>
<evidence type="ECO:0000313" key="20">
    <source>
        <dbReference type="Proteomes" id="UP001157006"/>
    </source>
</evidence>
<dbReference type="PANTHER" id="PTHR10795">
    <property type="entry name" value="PROPROTEIN CONVERTASE SUBTILISIN/KEXIN"/>
    <property type="match status" value="1"/>
</dbReference>
<evidence type="ECO:0000259" key="15">
    <source>
        <dbReference type="Pfam" id="PF00082"/>
    </source>
</evidence>
<name>A0AAV0YVY4_VICFA</name>
<keyword evidence="7 14" id="KW-0732">Signal</keyword>
<dbReference type="CDD" id="cd04852">
    <property type="entry name" value="Peptidases_S8_3"/>
    <property type="match status" value="1"/>
</dbReference>
<evidence type="ECO:0000256" key="14">
    <source>
        <dbReference type="SAM" id="SignalP"/>
    </source>
</evidence>
<dbReference type="FunFam" id="3.40.50.200:FF:000006">
    <property type="entry name" value="Subtilisin-like protease SBT1.5"/>
    <property type="match status" value="1"/>
</dbReference>
<evidence type="ECO:0000256" key="7">
    <source>
        <dbReference type="ARBA" id="ARBA00022729"/>
    </source>
</evidence>
<dbReference type="FunFam" id="3.50.30.30:FF:000005">
    <property type="entry name" value="subtilisin-like protease SBT1.5"/>
    <property type="match status" value="1"/>
</dbReference>
<feature type="active site" description="Charge relay system" evidence="11 12">
    <location>
        <position position="135"/>
    </location>
</feature>
<proteinExistence type="inferred from homology"/>
<dbReference type="InterPro" id="IPR000209">
    <property type="entry name" value="Peptidase_S8/S53_dom"/>
</dbReference>
<feature type="active site" description="Charge relay system" evidence="11 12">
    <location>
        <position position="551"/>
    </location>
</feature>
<comment type="function">
    <text evidence="1">Required for arbuscular mycorrhiza (AM) development during AM symbiosis with AM fungi (e.g. Glomeromycota intraradices).</text>
</comment>
<dbReference type="Gene3D" id="2.60.40.2310">
    <property type="match status" value="1"/>
</dbReference>
<dbReference type="Gene3D" id="3.50.30.30">
    <property type="match status" value="1"/>
</dbReference>
<dbReference type="GO" id="GO:0006508">
    <property type="term" value="P:proteolysis"/>
    <property type="evidence" value="ECO:0007669"/>
    <property type="project" value="UniProtKB-KW"/>
</dbReference>
<keyword evidence="10" id="KW-0325">Glycoprotein</keyword>
<evidence type="ECO:0000256" key="10">
    <source>
        <dbReference type="ARBA" id="ARBA00023180"/>
    </source>
</evidence>
<keyword evidence="4" id="KW-0052">Apoplast</keyword>
<evidence type="ECO:0000256" key="1">
    <source>
        <dbReference type="ARBA" id="ARBA00002076"/>
    </source>
</evidence>
<dbReference type="InterPro" id="IPR037045">
    <property type="entry name" value="S8pro/Inhibitor_I9_sf"/>
</dbReference>
<keyword evidence="6 12" id="KW-0645">Protease</keyword>
<reference evidence="19 20" key="1">
    <citation type="submission" date="2023-01" db="EMBL/GenBank/DDBJ databases">
        <authorList>
            <person name="Kreplak J."/>
        </authorList>
    </citation>
    <scope>NUCLEOTIDE SEQUENCE [LARGE SCALE GENOMIC DNA]</scope>
</reference>
<dbReference type="InterPro" id="IPR003137">
    <property type="entry name" value="PA_domain"/>
</dbReference>
<dbReference type="GO" id="GO:0009610">
    <property type="term" value="P:response to symbiotic fungus"/>
    <property type="evidence" value="ECO:0007669"/>
    <property type="project" value="UniProtKB-ARBA"/>
</dbReference>
<feature type="domain" description="Subtilisin-like protease fibronectin type-III" evidence="18">
    <location>
        <begin position="666"/>
        <end position="760"/>
    </location>
</feature>
<feature type="compositionally biased region" description="Basic and acidic residues" evidence="13">
    <location>
        <begin position="194"/>
        <end position="207"/>
    </location>
</feature>
<dbReference type="Pfam" id="PF00082">
    <property type="entry name" value="Peptidase_S8"/>
    <property type="match status" value="1"/>
</dbReference>
<dbReference type="InterPro" id="IPR034197">
    <property type="entry name" value="Peptidases_S8_3"/>
</dbReference>
<dbReference type="GO" id="GO:0048731">
    <property type="term" value="P:system development"/>
    <property type="evidence" value="ECO:0007669"/>
    <property type="project" value="UniProtKB-ARBA"/>
</dbReference>
<dbReference type="SUPFAM" id="SSF52743">
    <property type="entry name" value="Subtilisin-like"/>
    <property type="match status" value="1"/>
</dbReference>
<evidence type="ECO:0000259" key="17">
    <source>
        <dbReference type="Pfam" id="PF05922"/>
    </source>
</evidence>
<dbReference type="InterPro" id="IPR041469">
    <property type="entry name" value="Subtilisin-like_FN3"/>
</dbReference>
<comment type="subcellular location">
    <subcellularLocation>
        <location evidence="2">Secreted</location>
        <location evidence="2">Extracellular space</location>
        <location evidence="2">Apoplast</location>
    </subcellularLocation>
</comment>
<feature type="signal peptide" evidence="14">
    <location>
        <begin position="1"/>
        <end position="21"/>
    </location>
</feature>
<feature type="domain" description="PA" evidence="16">
    <location>
        <begin position="389"/>
        <end position="464"/>
    </location>
</feature>
<dbReference type="GO" id="GO:0004252">
    <property type="term" value="F:serine-type endopeptidase activity"/>
    <property type="evidence" value="ECO:0007669"/>
    <property type="project" value="UniProtKB-UniRule"/>
</dbReference>
<keyword evidence="9 12" id="KW-0720">Serine protease</keyword>
<feature type="chain" id="PRO_5043572544" evidence="14">
    <location>
        <begin position="22"/>
        <end position="769"/>
    </location>
</feature>
<keyword evidence="20" id="KW-1185">Reference proteome</keyword>
<dbReference type="PROSITE" id="PS51892">
    <property type="entry name" value="SUBTILASE"/>
    <property type="match status" value="1"/>
</dbReference>
<gene>
    <name evidence="19" type="ORF">VFH_I371480</name>
</gene>
<dbReference type="Proteomes" id="UP001157006">
    <property type="component" value="Chromosome 1L"/>
</dbReference>
<evidence type="ECO:0000256" key="4">
    <source>
        <dbReference type="ARBA" id="ARBA00022523"/>
    </source>
</evidence>
<comment type="similarity">
    <text evidence="3 12">Belongs to the peptidase S8 family.</text>
</comment>
<accession>A0AAV0YVY4</accession>
<evidence type="ECO:0000256" key="13">
    <source>
        <dbReference type="SAM" id="MobiDB-lite"/>
    </source>
</evidence>
<dbReference type="EMBL" id="OX451736">
    <property type="protein sequence ID" value="CAI8588943.1"/>
    <property type="molecule type" value="Genomic_DNA"/>
</dbReference>